<dbReference type="EMBL" id="AWGW01000029">
    <property type="protein sequence ID" value="ERJ98663.1"/>
    <property type="molecule type" value="Genomic_DNA"/>
</dbReference>
<name>U2MHC2_9BACT</name>
<organism evidence="1 2">
    <name type="scientific">Segatella salivae F0493</name>
    <dbReference type="NCBI Taxonomy" id="1395125"/>
    <lineage>
        <taxon>Bacteria</taxon>
        <taxon>Pseudomonadati</taxon>
        <taxon>Bacteroidota</taxon>
        <taxon>Bacteroidia</taxon>
        <taxon>Bacteroidales</taxon>
        <taxon>Prevotellaceae</taxon>
        <taxon>Segatella</taxon>
    </lineage>
</organism>
<reference evidence="1 2" key="1">
    <citation type="submission" date="2013-08" db="EMBL/GenBank/DDBJ databases">
        <authorList>
            <person name="Durkin A.S."/>
            <person name="Haft D.R."/>
            <person name="McCorrison J."/>
            <person name="Torralba M."/>
            <person name="Gillis M."/>
            <person name="Haft D.H."/>
            <person name="Methe B."/>
            <person name="Sutton G."/>
            <person name="Nelson K.E."/>
        </authorList>
    </citation>
    <scope>NUCLEOTIDE SEQUENCE [LARGE SCALE GENOMIC DNA]</scope>
    <source>
        <strain evidence="1 2">F0493</strain>
    </source>
</reference>
<sequence>MIKLRQVFGLYGSGYGSRSISTTLGISRTTIRKYLRIFNENSLSLKELLCKDDTMLFDFFGLAPTAHHSPRLDALSALLPDYAKRLRKRGVTRKTLYSEYIKCYPQGYSYYSFNRFLRAYMASHKSLFKGFVACGPPANNFLKVLMLAGFPQIIPQKVWHFRAWRKSFPKWFGVSAHGESRFPNGLEFPRMAKVMSQMVWSFRAWRKLFPEWFGISCCKDMEINGSE</sequence>
<gene>
    <name evidence="1" type="ORF">HMPREF9145_1719</name>
</gene>
<evidence type="ECO:0000313" key="1">
    <source>
        <dbReference type="EMBL" id="ERJ98663.1"/>
    </source>
</evidence>
<protein>
    <recommendedName>
        <fullName evidence="3">Homeodomain-like domain protein</fullName>
    </recommendedName>
</protein>
<proteinExistence type="predicted"/>
<dbReference type="Proteomes" id="UP000017023">
    <property type="component" value="Unassembled WGS sequence"/>
</dbReference>
<dbReference type="AlphaFoldDB" id="U2MHC2"/>
<evidence type="ECO:0008006" key="3">
    <source>
        <dbReference type="Google" id="ProtNLM"/>
    </source>
</evidence>
<dbReference type="GeneID" id="96090852"/>
<dbReference type="RefSeq" id="WP_021826319.1">
    <property type="nucleotide sequence ID" value="NZ_AWGW01000029.1"/>
</dbReference>
<accession>U2MHC2</accession>
<evidence type="ECO:0000313" key="2">
    <source>
        <dbReference type="Proteomes" id="UP000017023"/>
    </source>
</evidence>
<comment type="caution">
    <text evidence="1">The sequence shown here is derived from an EMBL/GenBank/DDBJ whole genome shotgun (WGS) entry which is preliminary data.</text>
</comment>
<dbReference type="PATRIC" id="fig|1395125.3.peg.2311"/>